<dbReference type="Gene3D" id="3.30.160.60">
    <property type="entry name" value="Classic Zinc Finger"/>
    <property type="match status" value="1"/>
</dbReference>
<dbReference type="InterPro" id="IPR036236">
    <property type="entry name" value="Znf_C2H2_sf"/>
</dbReference>
<dbReference type="SMART" id="SM00355">
    <property type="entry name" value="ZnF_C2H2"/>
    <property type="match status" value="2"/>
</dbReference>
<evidence type="ECO:0000256" key="2">
    <source>
        <dbReference type="SAM" id="MobiDB-lite"/>
    </source>
</evidence>
<reference evidence="4" key="1">
    <citation type="submission" date="2022-11" db="UniProtKB">
        <authorList>
            <consortium name="EnsemblMetazoa"/>
        </authorList>
    </citation>
    <scope>IDENTIFICATION</scope>
</reference>
<dbReference type="GeneID" id="119723510"/>
<dbReference type="Proteomes" id="UP000887568">
    <property type="component" value="Unplaced"/>
</dbReference>
<evidence type="ECO:0000259" key="3">
    <source>
        <dbReference type="PROSITE" id="PS50157"/>
    </source>
</evidence>
<keyword evidence="1" id="KW-0863">Zinc-finger</keyword>
<dbReference type="RefSeq" id="XP_038050135.1">
    <property type="nucleotide sequence ID" value="XM_038194207.1"/>
</dbReference>
<dbReference type="SUPFAM" id="SSF57667">
    <property type="entry name" value="beta-beta-alpha zinc fingers"/>
    <property type="match status" value="1"/>
</dbReference>
<feature type="region of interest" description="Disordered" evidence="2">
    <location>
        <begin position="89"/>
        <end position="119"/>
    </location>
</feature>
<dbReference type="EnsemblMetazoa" id="XM_038194207.1">
    <property type="protein sequence ID" value="XP_038050135.1"/>
    <property type="gene ID" value="LOC119723510"/>
</dbReference>
<protein>
    <recommendedName>
        <fullName evidence="3">C2H2-type domain-containing protein</fullName>
    </recommendedName>
</protein>
<dbReference type="OrthoDB" id="407106at2759"/>
<dbReference type="GO" id="GO:0008270">
    <property type="term" value="F:zinc ion binding"/>
    <property type="evidence" value="ECO:0007669"/>
    <property type="project" value="UniProtKB-KW"/>
</dbReference>
<name>A0A913ZGJ5_PATMI</name>
<proteinExistence type="predicted"/>
<evidence type="ECO:0000256" key="1">
    <source>
        <dbReference type="PROSITE-ProRule" id="PRU00042"/>
    </source>
</evidence>
<keyword evidence="5" id="KW-1185">Reference proteome</keyword>
<dbReference type="PROSITE" id="PS50157">
    <property type="entry name" value="ZINC_FINGER_C2H2_2"/>
    <property type="match status" value="1"/>
</dbReference>
<keyword evidence="1" id="KW-0479">Metal-binding</keyword>
<feature type="domain" description="C2H2-type" evidence="3">
    <location>
        <begin position="3"/>
        <end position="26"/>
    </location>
</feature>
<sequence>MTLQCFLCERTFNTKQGLWRHRKLVHGPPVYLCCEHCEYRDKRRDNLTRHVRICHPQSVVSHPEFKKVGIMEGRQGGIKMPVSINRKLLPGKWGHGPQAEAPAPATASRPPRSPSREAVISLSPCPISPLVGRTSSPIIRLTGKPKAYLSQLLEARGAETSRTPESMPPLSPITQAGSELEEAVDEPPVKRMRQAIVEERIFRNTYLDGKLVHEEVSHHKYKKAVDANIYEVPK</sequence>
<dbReference type="AlphaFoldDB" id="A0A913ZGJ5"/>
<feature type="compositionally biased region" description="Low complexity" evidence="2">
    <location>
        <begin position="97"/>
        <end position="110"/>
    </location>
</feature>
<accession>A0A913ZGJ5</accession>
<evidence type="ECO:0000313" key="4">
    <source>
        <dbReference type="EnsemblMetazoa" id="XP_038050135.1"/>
    </source>
</evidence>
<keyword evidence="1" id="KW-0862">Zinc</keyword>
<dbReference type="InterPro" id="IPR013087">
    <property type="entry name" value="Znf_C2H2_type"/>
</dbReference>
<evidence type="ECO:0000313" key="5">
    <source>
        <dbReference type="Proteomes" id="UP000887568"/>
    </source>
</evidence>
<organism evidence="4 5">
    <name type="scientific">Patiria miniata</name>
    <name type="common">Bat star</name>
    <name type="synonym">Asterina miniata</name>
    <dbReference type="NCBI Taxonomy" id="46514"/>
    <lineage>
        <taxon>Eukaryota</taxon>
        <taxon>Metazoa</taxon>
        <taxon>Echinodermata</taxon>
        <taxon>Eleutherozoa</taxon>
        <taxon>Asterozoa</taxon>
        <taxon>Asteroidea</taxon>
        <taxon>Valvatacea</taxon>
        <taxon>Valvatida</taxon>
        <taxon>Asterinidae</taxon>
        <taxon>Patiria</taxon>
    </lineage>
</organism>
<dbReference type="PROSITE" id="PS00028">
    <property type="entry name" value="ZINC_FINGER_C2H2_1"/>
    <property type="match status" value="1"/>
</dbReference>